<protein>
    <submittedName>
        <fullName evidence="4">DNA-processing protein DprA</fullName>
    </submittedName>
</protein>
<dbReference type="PANTHER" id="PTHR43022:SF1">
    <property type="entry name" value="PROTEIN SMF"/>
    <property type="match status" value="1"/>
</dbReference>
<keyword evidence="5" id="KW-1185">Reference proteome</keyword>
<dbReference type="Pfam" id="PF02481">
    <property type="entry name" value="DNA_processg_A"/>
    <property type="match status" value="1"/>
</dbReference>
<proteinExistence type="inferred from homology"/>
<reference evidence="4" key="1">
    <citation type="submission" date="2021-11" db="EMBL/GenBank/DDBJ databases">
        <authorList>
            <person name="Qingchun L."/>
            <person name="Dong Z."/>
            <person name="Zongwei Q."/>
            <person name="Jia Z."/>
            <person name="Duotao L."/>
        </authorList>
    </citation>
    <scope>NUCLEOTIDE SEQUENCE</scope>
    <source>
        <strain evidence="4">WLY-B-L2</strain>
    </source>
</reference>
<evidence type="ECO:0000256" key="1">
    <source>
        <dbReference type="ARBA" id="ARBA00006525"/>
    </source>
</evidence>
<dbReference type="Pfam" id="PF17782">
    <property type="entry name" value="WHD_DprA"/>
    <property type="match status" value="1"/>
</dbReference>
<dbReference type="Gene3D" id="1.10.10.10">
    <property type="entry name" value="Winged helix-like DNA-binding domain superfamily/Winged helix DNA-binding domain"/>
    <property type="match status" value="1"/>
</dbReference>
<organism evidence="4 5">
    <name type="scientific">Clostridium aromativorans</name>
    <dbReference type="NCBI Taxonomy" id="2836848"/>
    <lineage>
        <taxon>Bacteria</taxon>
        <taxon>Bacillati</taxon>
        <taxon>Bacillota</taxon>
        <taxon>Clostridia</taxon>
        <taxon>Eubacteriales</taxon>
        <taxon>Clostridiaceae</taxon>
        <taxon>Clostridium</taxon>
    </lineage>
</organism>
<feature type="domain" description="Smf/DprA SLOG" evidence="2">
    <location>
        <begin position="80"/>
        <end position="286"/>
    </location>
</feature>
<dbReference type="InterPro" id="IPR057666">
    <property type="entry name" value="DrpA_SLOG"/>
</dbReference>
<dbReference type="SUPFAM" id="SSF102405">
    <property type="entry name" value="MCP/YpsA-like"/>
    <property type="match status" value="1"/>
</dbReference>
<gene>
    <name evidence="4" type="primary">dprA</name>
    <name evidence="4" type="ORF">LN736_07145</name>
</gene>
<dbReference type="InterPro" id="IPR041614">
    <property type="entry name" value="DprA_WH"/>
</dbReference>
<dbReference type="RefSeq" id="WP_179977236.1">
    <property type="nucleotide sequence ID" value="NZ_JAJJPB010000006.1"/>
</dbReference>
<dbReference type="PANTHER" id="PTHR43022">
    <property type="entry name" value="PROTEIN SMF"/>
    <property type="match status" value="1"/>
</dbReference>
<evidence type="ECO:0000259" key="3">
    <source>
        <dbReference type="Pfam" id="PF17782"/>
    </source>
</evidence>
<dbReference type="Gene3D" id="3.40.50.450">
    <property type="match status" value="1"/>
</dbReference>
<evidence type="ECO:0000259" key="2">
    <source>
        <dbReference type="Pfam" id="PF02481"/>
    </source>
</evidence>
<evidence type="ECO:0000313" key="4">
    <source>
        <dbReference type="EMBL" id="MCC9294631.1"/>
    </source>
</evidence>
<evidence type="ECO:0000313" key="5">
    <source>
        <dbReference type="Proteomes" id="UP001165422"/>
    </source>
</evidence>
<dbReference type="InterPro" id="IPR036388">
    <property type="entry name" value="WH-like_DNA-bd_sf"/>
</dbReference>
<comment type="caution">
    <text evidence="4">The sequence shown here is derived from an EMBL/GenBank/DDBJ whole genome shotgun (WGS) entry which is preliminary data.</text>
</comment>
<comment type="similarity">
    <text evidence="1">Belongs to the DprA/Smf family.</text>
</comment>
<feature type="domain" description="DprA winged helix" evidence="3">
    <location>
        <begin position="301"/>
        <end position="352"/>
    </location>
</feature>
<dbReference type="EMBL" id="JAJJPB010000006">
    <property type="protein sequence ID" value="MCC9294631.1"/>
    <property type="molecule type" value="Genomic_DNA"/>
</dbReference>
<dbReference type="InterPro" id="IPR003488">
    <property type="entry name" value="DprA"/>
</dbReference>
<accession>A0ABS8N4P3</accession>
<name>A0ABS8N4P3_9CLOT</name>
<dbReference type="NCBIfam" id="TIGR00732">
    <property type="entry name" value="dprA"/>
    <property type="match status" value="1"/>
</dbReference>
<sequence length="365" mass="41172">MNIYDLWFASVKVSNKIKNNILKKFKGTKNIYIHSIYNNDSIFLDSGYSKIYDELKKSWNEGRLKDLMEYSLEEGIETVNCCEKNYPYKLKNYDDSPAILFYKGDIDILNNLSIAIVGARDCSLYGKNAALLIGREISANNLNIISGMARGIDSCAHRAAIENDGYTCAVLGSGIDVVYPRENRGLYEDILKKGCVISEFIPKTKPYPYNFPMRNRIISGLSDVVIVIEAGDKSGALITAGCALEQGKDVMAVPGSIFSPKSKGANNLIREGAYVFTCMEDLFQMLPVEYTKEKCVKDHRLNAEEEKICKIIGHIPIHIDEICRVTDIDIKRLYELLFELQLKGEIICLQGNYYAKIEDNQDIIK</sequence>
<dbReference type="Proteomes" id="UP001165422">
    <property type="component" value="Unassembled WGS sequence"/>
</dbReference>